<dbReference type="Proteomes" id="UP001242010">
    <property type="component" value="Chromosome"/>
</dbReference>
<dbReference type="SUPFAM" id="SSF63829">
    <property type="entry name" value="Calcium-dependent phosphotriesterase"/>
    <property type="match status" value="1"/>
</dbReference>
<accession>A0ABN6UVE7</accession>
<evidence type="ECO:0000313" key="3">
    <source>
        <dbReference type="Proteomes" id="UP001242010"/>
    </source>
</evidence>
<keyword evidence="3" id="KW-1185">Reference proteome</keyword>
<evidence type="ECO:0000256" key="1">
    <source>
        <dbReference type="SAM" id="SignalP"/>
    </source>
</evidence>
<organism evidence="2 3">
    <name type="scientific">Geothrix oryzae</name>
    <dbReference type="NCBI Taxonomy" id="2927975"/>
    <lineage>
        <taxon>Bacteria</taxon>
        <taxon>Pseudomonadati</taxon>
        <taxon>Acidobacteriota</taxon>
        <taxon>Holophagae</taxon>
        <taxon>Holophagales</taxon>
        <taxon>Holophagaceae</taxon>
        <taxon>Geothrix</taxon>
    </lineage>
</organism>
<dbReference type="RefSeq" id="WP_286355369.1">
    <property type="nucleotide sequence ID" value="NZ_AP027079.1"/>
</dbReference>
<feature type="chain" id="PRO_5046255954" evidence="1">
    <location>
        <begin position="25"/>
        <end position="357"/>
    </location>
</feature>
<reference evidence="3" key="1">
    <citation type="journal article" date="2023" name="Int. J. Syst. Evol. Microbiol.">
        <title>Mesoterricola silvestris gen. nov., sp. nov., Mesoterricola sediminis sp. nov., Geothrix oryzae sp. nov., Geothrix edaphica sp. nov., Geothrix rubra sp. nov., and Geothrix limicola sp. nov., six novel members of Acidobacteriota isolated from soils.</title>
        <authorList>
            <person name="Itoh H."/>
            <person name="Sugisawa Y."/>
            <person name="Mise K."/>
            <person name="Xu Z."/>
            <person name="Kuniyasu M."/>
            <person name="Ushijima N."/>
            <person name="Kawano K."/>
            <person name="Kobayashi E."/>
            <person name="Shiratori Y."/>
            <person name="Masuda Y."/>
            <person name="Senoo K."/>
        </authorList>
    </citation>
    <scope>NUCLEOTIDE SEQUENCE [LARGE SCALE GENOMIC DNA]</scope>
    <source>
        <strain evidence="3">Red222</strain>
    </source>
</reference>
<evidence type="ECO:0000313" key="2">
    <source>
        <dbReference type="EMBL" id="BDU68732.1"/>
    </source>
</evidence>
<dbReference type="EMBL" id="AP027079">
    <property type="protein sequence ID" value="BDU68732.1"/>
    <property type="molecule type" value="Genomic_DNA"/>
</dbReference>
<proteinExistence type="predicted"/>
<gene>
    <name evidence="2" type="ORF">GETHOR_08330</name>
</gene>
<sequence length="357" mass="38409">MSFRAAFLLAATLASGLAPLRAQAWDPDRATHGWAFQEVDGSLIFFDPASRALKTWMKEAGLLSSLTLTLPEVRKPAAKSPRAAPMAKGATDYDAAGALLYGIPTYQRTPSKPAGAKVEVPSEGTACEAQPERWVLDAYNRIWMVCDGQLAVLGKDGRAETLWPLPGQVEDMALGRDGLFLLYRTLKPYLEKRDLKSGAVLWTYGDRAQLKEAAAQPLLVPLNRMALGADGTVFLAEGASLAFTVLDPVRGPKQPGQTFFTCREDLPARALLGRQGRGPILPWAGREVVFGVFTPAQVKSCGAPESQGLVLARFDLLKGTLDWLPTPLAEGHRLVGLLDHEAVFLAPGGGLAYAPIH</sequence>
<feature type="signal peptide" evidence="1">
    <location>
        <begin position="1"/>
        <end position="24"/>
    </location>
</feature>
<keyword evidence="1" id="KW-0732">Signal</keyword>
<name>A0ABN6UVE7_9BACT</name>
<protein>
    <submittedName>
        <fullName evidence="2">Uncharacterized protein</fullName>
    </submittedName>
</protein>